<gene>
    <name evidence="1" type="ORF">GGU10DRAFT_343882</name>
</gene>
<evidence type="ECO:0008006" key="3">
    <source>
        <dbReference type="Google" id="ProtNLM"/>
    </source>
</evidence>
<organism evidence="1 2">
    <name type="scientific">Lentinula aff. detonsa</name>
    <dbReference type="NCBI Taxonomy" id="2804958"/>
    <lineage>
        <taxon>Eukaryota</taxon>
        <taxon>Fungi</taxon>
        <taxon>Dikarya</taxon>
        <taxon>Basidiomycota</taxon>
        <taxon>Agaricomycotina</taxon>
        <taxon>Agaricomycetes</taxon>
        <taxon>Agaricomycetidae</taxon>
        <taxon>Agaricales</taxon>
        <taxon>Marasmiineae</taxon>
        <taxon>Omphalotaceae</taxon>
        <taxon>Lentinula</taxon>
    </lineage>
</organism>
<comment type="caution">
    <text evidence="1">The sequence shown here is derived from an EMBL/GenBank/DDBJ whole genome shotgun (WGS) entry which is preliminary data.</text>
</comment>
<proteinExistence type="predicted"/>
<dbReference type="Proteomes" id="UP001163798">
    <property type="component" value="Unassembled WGS sequence"/>
</dbReference>
<dbReference type="InterPro" id="IPR032675">
    <property type="entry name" value="LRR_dom_sf"/>
</dbReference>
<evidence type="ECO:0000313" key="1">
    <source>
        <dbReference type="EMBL" id="KAJ3789341.1"/>
    </source>
</evidence>
<sequence length="517" mass="58190">MSISSSSDVGFSEEMEFYLSQPDIGQELHKALHEAAPLECKPVISIPETRSRRRARLRLSNSPSPIHSLPCELLSLIFTEYCLMPIGPDKKMFPHSVITQVCSTWRQVAHNTPRLWSRFQASYGLDGLQVNGDKMFTWLSRSGEVPLDVAIRPKDHNFSPASNVLGCLGSFEHRIRILHLAIPLHALLPLCPSSSFPLLTALNIRLIRSDSTKNKVRAKDQKLLPSILHRSPRLTDLTFVGSELSEEMVPNILGLLLPVSQLKILQLIVAAEACHILMNPLAYLQILIGSCTSLVHCTLRCPQWMPGVAVPDITFPLLQTLDLLDWHDECESRFLNAITVPSLRHFRTNHTYHGGFVNDSFANDLINLQTRSSAPLRSFELVGMHELLVDDILSILSVFPTIQGLGLNHCELETAPLMRALEYREDEPLLVPELRAFSYKNAQLKPKGSDRYIADMVESRNLTGDNDEQTRPPNLHCISKLTLIFERQSLSQAVTKRLKNCGIDELVLDDKKKKKEN</sequence>
<evidence type="ECO:0000313" key="2">
    <source>
        <dbReference type="Proteomes" id="UP001163798"/>
    </source>
</evidence>
<keyword evidence="2" id="KW-1185">Reference proteome</keyword>
<accession>A0AA38NQP0</accession>
<protein>
    <recommendedName>
        <fullName evidence="3">F-box domain-containing protein</fullName>
    </recommendedName>
</protein>
<dbReference type="Gene3D" id="3.80.10.10">
    <property type="entry name" value="Ribonuclease Inhibitor"/>
    <property type="match status" value="1"/>
</dbReference>
<dbReference type="EMBL" id="MU793262">
    <property type="protein sequence ID" value="KAJ3789341.1"/>
    <property type="molecule type" value="Genomic_DNA"/>
</dbReference>
<name>A0AA38NQP0_9AGAR</name>
<dbReference type="AlphaFoldDB" id="A0AA38NQP0"/>
<reference evidence="1" key="1">
    <citation type="submission" date="2022-08" db="EMBL/GenBank/DDBJ databases">
        <authorList>
            <consortium name="DOE Joint Genome Institute"/>
            <person name="Min B."/>
            <person name="Riley R."/>
            <person name="Sierra-Patev S."/>
            <person name="Naranjo-Ortiz M."/>
            <person name="Looney B."/>
            <person name="Konkel Z."/>
            <person name="Slot J.C."/>
            <person name="Sakamoto Y."/>
            <person name="Steenwyk J.L."/>
            <person name="Rokas A."/>
            <person name="Carro J."/>
            <person name="Camarero S."/>
            <person name="Ferreira P."/>
            <person name="Molpeceres G."/>
            <person name="Ruiz-Duenas F.J."/>
            <person name="Serrano A."/>
            <person name="Henrissat B."/>
            <person name="Drula E."/>
            <person name="Hughes K.W."/>
            <person name="Mata J.L."/>
            <person name="Ishikawa N.K."/>
            <person name="Vargas-Isla R."/>
            <person name="Ushijima S."/>
            <person name="Smith C.A."/>
            <person name="Ahrendt S."/>
            <person name="Andreopoulos W."/>
            <person name="He G."/>
            <person name="Labutti K."/>
            <person name="Lipzen A."/>
            <person name="Ng V."/>
            <person name="Sandor L."/>
            <person name="Barry K."/>
            <person name="Martinez A.T."/>
            <person name="Xiao Y."/>
            <person name="Gibbons J.G."/>
            <person name="Terashima K."/>
            <person name="Hibbett D.S."/>
            <person name="Grigoriev I.V."/>
        </authorList>
    </citation>
    <scope>NUCLEOTIDE SEQUENCE</scope>
    <source>
        <strain evidence="1">TFB10291</strain>
    </source>
</reference>